<feature type="coiled-coil region" evidence="1">
    <location>
        <begin position="23"/>
        <end position="53"/>
    </location>
</feature>
<dbReference type="AlphaFoldDB" id="A0A3M6TW43"/>
<dbReference type="EMBL" id="RCHS01002812">
    <property type="protein sequence ID" value="RMX45617.1"/>
    <property type="molecule type" value="Genomic_DNA"/>
</dbReference>
<name>A0A3M6TW43_POCDA</name>
<keyword evidence="4" id="KW-1185">Reference proteome</keyword>
<comment type="caution">
    <text evidence="3">The sequence shown here is derived from an EMBL/GenBank/DDBJ whole genome shotgun (WGS) entry which is preliminary data.</text>
</comment>
<feature type="compositionally biased region" description="Basic and acidic residues" evidence="2">
    <location>
        <begin position="168"/>
        <end position="179"/>
    </location>
</feature>
<evidence type="ECO:0000313" key="3">
    <source>
        <dbReference type="EMBL" id="RMX45617.1"/>
    </source>
</evidence>
<feature type="compositionally biased region" description="Basic and acidic residues" evidence="2">
    <location>
        <begin position="151"/>
        <end position="161"/>
    </location>
</feature>
<protein>
    <submittedName>
        <fullName evidence="3">Uncharacterized protein</fullName>
    </submittedName>
</protein>
<dbReference type="Proteomes" id="UP000275408">
    <property type="component" value="Unassembled WGS sequence"/>
</dbReference>
<evidence type="ECO:0000256" key="1">
    <source>
        <dbReference type="SAM" id="Coils"/>
    </source>
</evidence>
<keyword evidence="1" id="KW-0175">Coiled coil</keyword>
<feature type="compositionally biased region" description="Basic and acidic residues" evidence="2">
    <location>
        <begin position="99"/>
        <end position="128"/>
    </location>
</feature>
<evidence type="ECO:0000256" key="2">
    <source>
        <dbReference type="SAM" id="MobiDB-lite"/>
    </source>
</evidence>
<evidence type="ECO:0000313" key="4">
    <source>
        <dbReference type="Proteomes" id="UP000275408"/>
    </source>
</evidence>
<dbReference type="OrthoDB" id="10400538at2759"/>
<organism evidence="3 4">
    <name type="scientific">Pocillopora damicornis</name>
    <name type="common">Cauliflower coral</name>
    <name type="synonym">Millepora damicornis</name>
    <dbReference type="NCBI Taxonomy" id="46731"/>
    <lineage>
        <taxon>Eukaryota</taxon>
        <taxon>Metazoa</taxon>
        <taxon>Cnidaria</taxon>
        <taxon>Anthozoa</taxon>
        <taxon>Hexacorallia</taxon>
        <taxon>Scleractinia</taxon>
        <taxon>Astrocoeniina</taxon>
        <taxon>Pocilloporidae</taxon>
        <taxon>Pocillopora</taxon>
    </lineage>
</organism>
<sequence>MVDKCKSSDCERLAKIRSMAADADRILIRMKRARAQRQALKEAEETRIKQQAQEMAQTVQSSWQTCRRLNALMRERTRKNEIWLRQIRDGTRVPQKLIQDWKPELKSSGKADDKEASSATKTPDKNKADLRAFEGCGIKSKEVSVTPADGYHMDDDKDKQVNETTDSVSDHRETKREHANINPVRKVRGDTKVIKMKLEAMRGEMVHSPCS</sequence>
<reference evidence="3 4" key="1">
    <citation type="journal article" date="2018" name="Sci. Rep.">
        <title>Comparative analysis of the Pocillopora damicornis genome highlights role of immune system in coral evolution.</title>
        <authorList>
            <person name="Cunning R."/>
            <person name="Bay R.A."/>
            <person name="Gillette P."/>
            <person name="Baker A.C."/>
            <person name="Traylor-Knowles N."/>
        </authorList>
    </citation>
    <scope>NUCLEOTIDE SEQUENCE [LARGE SCALE GENOMIC DNA]</scope>
    <source>
        <strain evidence="3">RSMAS</strain>
        <tissue evidence="3">Whole animal</tissue>
    </source>
</reference>
<accession>A0A3M6TW43</accession>
<proteinExistence type="predicted"/>
<feature type="region of interest" description="Disordered" evidence="2">
    <location>
        <begin position="147"/>
        <end position="180"/>
    </location>
</feature>
<feature type="region of interest" description="Disordered" evidence="2">
    <location>
        <begin position="98"/>
        <end position="128"/>
    </location>
</feature>
<gene>
    <name evidence="3" type="ORF">pdam_00010616</name>
</gene>